<evidence type="ECO:0000313" key="7">
    <source>
        <dbReference type="Proteomes" id="UP000627521"/>
    </source>
</evidence>
<keyword evidence="7" id="KW-1185">Reference proteome</keyword>
<feature type="transmembrane region" description="Helical" evidence="5">
    <location>
        <begin position="102"/>
        <end position="119"/>
    </location>
</feature>
<dbReference type="InterPro" id="IPR032808">
    <property type="entry name" value="DoxX"/>
</dbReference>
<feature type="transmembrane region" description="Helical" evidence="5">
    <location>
        <begin position="51"/>
        <end position="72"/>
    </location>
</feature>
<evidence type="ECO:0000256" key="2">
    <source>
        <dbReference type="ARBA" id="ARBA00022692"/>
    </source>
</evidence>
<comment type="subcellular location">
    <subcellularLocation>
        <location evidence="1">Membrane</location>
        <topology evidence="1">Multi-pass membrane protein</topology>
    </subcellularLocation>
</comment>
<protein>
    <submittedName>
        <fullName evidence="6">DoxX family protein</fullName>
    </submittedName>
</protein>
<evidence type="ECO:0000256" key="4">
    <source>
        <dbReference type="ARBA" id="ARBA00023136"/>
    </source>
</evidence>
<reference evidence="6 7" key="1">
    <citation type="submission" date="2020-09" db="EMBL/GenBank/DDBJ databases">
        <title>Bacillus nautilus sp. nov., Chryseoglobus crepusculi sp. nov, and Psychrobacter noctis sp. nov., isolated from deep-sea sponges from the equatorial Atlantic.</title>
        <authorList>
            <person name="Stennett H.L."/>
            <person name="Williams S.E."/>
        </authorList>
    </citation>
    <scope>NUCLEOTIDE SEQUENCE [LARGE SCALE GENOMIC DNA]</scope>
    <source>
        <strain evidence="6 7">28M-24</strain>
    </source>
</reference>
<keyword evidence="2 5" id="KW-0812">Transmembrane</keyword>
<comment type="caution">
    <text evidence="6">The sequence shown here is derived from an EMBL/GenBank/DDBJ whole genome shotgun (WGS) entry which is preliminary data.</text>
</comment>
<organism evidence="6 7">
    <name type="scientific">Olleya marilimosa</name>
    <dbReference type="NCBI Taxonomy" id="272164"/>
    <lineage>
        <taxon>Bacteria</taxon>
        <taxon>Pseudomonadati</taxon>
        <taxon>Bacteroidota</taxon>
        <taxon>Flavobacteriia</taxon>
        <taxon>Flavobacteriales</taxon>
        <taxon>Flavobacteriaceae</taxon>
    </lineage>
</organism>
<sequence length="120" mass="13452">MNYLIIALQIIVGISILNVWLLQYNKATKWRGGNAKTLMEEFRDYGLSKQMCYVIGFFKITLAVLLICAIWFPVLKQPAALGLAVLLSGSVVMHFKINDPLIKSFPAALFLMLCLVIAFV</sequence>
<keyword evidence="3 5" id="KW-1133">Transmembrane helix</keyword>
<dbReference type="Pfam" id="PF13564">
    <property type="entry name" value="DoxX_2"/>
    <property type="match status" value="1"/>
</dbReference>
<evidence type="ECO:0000313" key="6">
    <source>
        <dbReference type="EMBL" id="MBD3861967.1"/>
    </source>
</evidence>
<name>A0ABR8LUT5_9FLAO</name>
<dbReference type="EMBL" id="JACXXH010000001">
    <property type="protein sequence ID" value="MBD3861967.1"/>
    <property type="molecule type" value="Genomic_DNA"/>
</dbReference>
<evidence type="ECO:0000256" key="3">
    <source>
        <dbReference type="ARBA" id="ARBA00022989"/>
    </source>
</evidence>
<gene>
    <name evidence="6" type="ORF">IEG06_00795</name>
</gene>
<evidence type="ECO:0000256" key="5">
    <source>
        <dbReference type="SAM" id="Phobius"/>
    </source>
</evidence>
<feature type="transmembrane region" description="Helical" evidence="5">
    <location>
        <begin position="6"/>
        <end position="22"/>
    </location>
</feature>
<proteinExistence type="predicted"/>
<dbReference type="Proteomes" id="UP000627521">
    <property type="component" value="Unassembled WGS sequence"/>
</dbReference>
<evidence type="ECO:0000256" key="1">
    <source>
        <dbReference type="ARBA" id="ARBA00004141"/>
    </source>
</evidence>
<dbReference type="RefSeq" id="WP_191100781.1">
    <property type="nucleotide sequence ID" value="NZ_JACXXH010000001.1"/>
</dbReference>
<keyword evidence="4 5" id="KW-0472">Membrane</keyword>
<accession>A0ABR8LUT5</accession>